<dbReference type="InterPro" id="IPR006448">
    <property type="entry name" value="Phage_term_ssu_P27"/>
</dbReference>
<dbReference type="Pfam" id="PF05119">
    <property type="entry name" value="Terminase_4"/>
    <property type="match status" value="1"/>
</dbReference>
<sequence length="140" mass="15568">MQDTPHSAAVIPLHSGYSTHTAIPTQAPLEPPAWLSPLARRHWAEIAASLNKHNIINELDQDLLAVYCSTFARFIELDERLEQTGMVQVTSTGYEAETGTFTAWNKLLKPIMAYAKQLGLTPPARVALRLTDPEQTDLFL</sequence>
<evidence type="ECO:0000313" key="1">
    <source>
        <dbReference type="EMBL" id="WGZ92199.1"/>
    </source>
</evidence>
<gene>
    <name evidence="1" type="ORF">QJT80_06870</name>
</gene>
<dbReference type="EMBL" id="CP124755">
    <property type="protein sequence ID" value="WGZ92199.1"/>
    <property type="molecule type" value="Genomic_DNA"/>
</dbReference>
<dbReference type="AlphaFoldDB" id="A0AA95HBL6"/>
<protein>
    <submittedName>
        <fullName evidence="1">Phage terminase small subunit P27 family</fullName>
    </submittedName>
</protein>
<dbReference type="NCBIfam" id="TIGR01558">
    <property type="entry name" value="sm_term_P27"/>
    <property type="match status" value="1"/>
</dbReference>
<accession>A0AA95HBL6</accession>
<dbReference type="KEGG" id="tdu:QJT80_06870"/>
<dbReference type="Proteomes" id="UP001300672">
    <property type="component" value="Chromosome"/>
</dbReference>
<reference evidence="1" key="2">
    <citation type="submission" date="2023-04" db="EMBL/GenBank/DDBJ databases">
        <authorList>
            <person name="Beletskiy A.V."/>
            <person name="Mardanov A.V."/>
            <person name="Ravin N.V."/>
        </authorList>
    </citation>
    <scope>NUCLEOTIDE SEQUENCE</scope>
    <source>
        <strain evidence="1">GKL-01</strain>
    </source>
</reference>
<reference evidence="1" key="1">
    <citation type="journal article" date="2023" name="Int. J. Mol. Sci.">
        <title>Metagenomics Revealed a New Genus 'Candidatus Thiocaldithrix dubininis' gen. nov., sp. nov. and a New Species 'Candidatus Thiothrix putei' sp. nov. in the Family Thiotrichaceae, Some Members of Which Have Traits of Both Na+- and H+-Motive Energetics.</title>
        <authorList>
            <person name="Ravin N.V."/>
            <person name="Muntyan M.S."/>
            <person name="Smolyakov D.D."/>
            <person name="Rudenko T.S."/>
            <person name="Beletsky A.V."/>
            <person name="Mardanov A.V."/>
            <person name="Grabovich M.Y."/>
        </authorList>
    </citation>
    <scope>NUCLEOTIDE SEQUENCE</scope>
    <source>
        <strain evidence="1">GKL-01</strain>
    </source>
</reference>
<organism evidence="1">
    <name type="scientific">Candidatus Thiocaldithrix dubininis</name>
    <dbReference type="NCBI Taxonomy" id="3080823"/>
    <lineage>
        <taxon>Bacteria</taxon>
        <taxon>Pseudomonadati</taxon>
        <taxon>Pseudomonadota</taxon>
        <taxon>Gammaproteobacteria</taxon>
        <taxon>Thiotrichales</taxon>
        <taxon>Thiotrichaceae</taxon>
        <taxon>Candidatus Thiocaldithrix</taxon>
    </lineage>
</organism>
<name>A0AA95HBL6_9GAMM</name>
<proteinExistence type="predicted"/>